<proteinExistence type="predicted"/>
<dbReference type="PANTHER" id="PTHR46558:SF4">
    <property type="entry name" value="DNA-BIDING PHAGE PROTEIN"/>
    <property type="match status" value="1"/>
</dbReference>
<dbReference type="GO" id="GO:0003677">
    <property type="term" value="F:DNA binding"/>
    <property type="evidence" value="ECO:0007669"/>
    <property type="project" value="UniProtKB-KW"/>
</dbReference>
<dbReference type="InterPro" id="IPR010982">
    <property type="entry name" value="Lambda_DNA-bd_dom_sf"/>
</dbReference>
<evidence type="ECO:0000259" key="2">
    <source>
        <dbReference type="PROSITE" id="PS50943"/>
    </source>
</evidence>
<dbReference type="PROSITE" id="PS50943">
    <property type="entry name" value="HTH_CROC1"/>
    <property type="match status" value="1"/>
</dbReference>
<keyword evidence="4" id="KW-1185">Reference proteome</keyword>
<name>A0A428MGZ7_9BACT</name>
<protein>
    <submittedName>
        <fullName evidence="3">DNA-binding XRE family transcriptional regulator</fullName>
    </submittedName>
</protein>
<dbReference type="PANTHER" id="PTHR46558">
    <property type="entry name" value="TRACRIPTIONAL REGULATORY PROTEIN-RELATED-RELATED"/>
    <property type="match status" value="1"/>
</dbReference>
<keyword evidence="1 3" id="KW-0238">DNA-binding</keyword>
<evidence type="ECO:0000313" key="4">
    <source>
        <dbReference type="Proteomes" id="UP000269669"/>
    </source>
</evidence>
<dbReference type="InterPro" id="IPR001387">
    <property type="entry name" value="Cro/C1-type_HTH"/>
</dbReference>
<dbReference type="EMBL" id="RSDW01000001">
    <property type="protein sequence ID" value="RSL16132.1"/>
    <property type="molecule type" value="Genomic_DNA"/>
</dbReference>
<dbReference type="CDD" id="cd00093">
    <property type="entry name" value="HTH_XRE"/>
    <property type="match status" value="1"/>
</dbReference>
<sequence>MLYNRIAVLRSERSLSRQELAREVGVNPQTIGFLERGDYTPSLELAFKISRFFKLPVEAVFSPEPFRPLSEQVYEMQRRGA</sequence>
<dbReference type="AlphaFoldDB" id="A0A428MGZ7"/>
<evidence type="ECO:0000256" key="1">
    <source>
        <dbReference type="ARBA" id="ARBA00023125"/>
    </source>
</evidence>
<feature type="domain" description="HTH cro/C1-type" evidence="2">
    <location>
        <begin position="6"/>
        <end position="60"/>
    </location>
</feature>
<gene>
    <name evidence="3" type="ORF">EDE15_1641</name>
</gene>
<dbReference type="SMART" id="SM00530">
    <property type="entry name" value="HTH_XRE"/>
    <property type="match status" value="1"/>
</dbReference>
<organism evidence="3 4">
    <name type="scientific">Edaphobacter aggregans</name>
    <dbReference type="NCBI Taxonomy" id="570835"/>
    <lineage>
        <taxon>Bacteria</taxon>
        <taxon>Pseudomonadati</taxon>
        <taxon>Acidobacteriota</taxon>
        <taxon>Terriglobia</taxon>
        <taxon>Terriglobales</taxon>
        <taxon>Acidobacteriaceae</taxon>
        <taxon>Edaphobacter</taxon>
    </lineage>
</organism>
<dbReference type="RefSeq" id="WP_125484786.1">
    <property type="nucleotide sequence ID" value="NZ_RSDW01000001.1"/>
</dbReference>
<evidence type="ECO:0000313" key="3">
    <source>
        <dbReference type="EMBL" id="RSL16132.1"/>
    </source>
</evidence>
<comment type="caution">
    <text evidence="3">The sequence shown here is derived from an EMBL/GenBank/DDBJ whole genome shotgun (WGS) entry which is preliminary data.</text>
</comment>
<dbReference type="SUPFAM" id="SSF47413">
    <property type="entry name" value="lambda repressor-like DNA-binding domains"/>
    <property type="match status" value="1"/>
</dbReference>
<reference evidence="3 4" key="1">
    <citation type="submission" date="2018-12" db="EMBL/GenBank/DDBJ databases">
        <title>Sequencing of bacterial isolates from soil warming experiment in Harvard Forest, Massachusetts, USA.</title>
        <authorList>
            <person name="Deangelis K."/>
        </authorList>
    </citation>
    <scope>NUCLEOTIDE SEQUENCE [LARGE SCALE GENOMIC DNA]</scope>
    <source>
        <strain evidence="3 4">EB153</strain>
    </source>
</reference>
<dbReference type="Pfam" id="PF01381">
    <property type="entry name" value="HTH_3"/>
    <property type="match status" value="1"/>
</dbReference>
<dbReference type="Proteomes" id="UP000269669">
    <property type="component" value="Unassembled WGS sequence"/>
</dbReference>
<accession>A0A428MGZ7</accession>
<dbReference type="OrthoDB" id="9808239at2"/>
<dbReference type="Gene3D" id="1.10.260.40">
    <property type="entry name" value="lambda repressor-like DNA-binding domains"/>
    <property type="match status" value="1"/>
</dbReference>